<dbReference type="GeneID" id="98155733"/>
<dbReference type="Gene3D" id="1.25.40.20">
    <property type="entry name" value="Ankyrin repeat-containing domain"/>
    <property type="match status" value="1"/>
</dbReference>
<keyword evidence="1" id="KW-0677">Repeat</keyword>
<keyword evidence="2 3" id="KW-0040">ANK repeat</keyword>
<evidence type="ECO:0000256" key="2">
    <source>
        <dbReference type="ARBA" id="ARBA00023043"/>
    </source>
</evidence>
<dbReference type="InterPro" id="IPR036770">
    <property type="entry name" value="Ankyrin_rpt-contain_sf"/>
</dbReference>
<dbReference type="Pfam" id="PF13857">
    <property type="entry name" value="Ank_5"/>
    <property type="match status" value="1"/>
</dbReference>
<accession>A0ABR4K5Y5</accession>
<organism evidence="4 5">
    <name type="scientific">Aspergillus pseudodeflectus</name>
    <dbReference type="NCBI Taxonomy" id="176178"/>
    <lineage>
        <taxon>Eukaryota</taxon>
        <taxon>Fungi</taxon>
        <taxon>Dikarya</taxon>
        <taxon>Ascomycota</taxon>
        <taxon>Pezizomycotina</taxon>
        <taxon>Eurotiomycetes</taxon>
        <taxon>Eurotiomycetidae</taxon>
        <taxon>Eurotiales</taxon>
        <taxon>Aspergillaceae</taxon>
        <taxon>Aspergillus</taxon>
        <taxon>Aspergillus subgen. Nidulantes</taxon>
    </lineage>
</organism>
<dbReference type="Proteomes" id="UP001610444">
    <property type="component" value="Unassembled WGS sequence"/>
</dbReference>
<keyword evidence="5" id="KW-1185">Reference proteome</keyword>
<dbReference type="PANTHER" id="PTHR24166">
    <property type="entry name" value="ROLLING PEBBLES, ISOFORM B"/>
    <property type="match status" value="1"/>
</dbReference>
<reference evidence="4 5" key="1">
    <citation type="submission" date="2024-07" db="EMBL/GenBank/DDBJ databases">
        <title>Section-level genome sequencing and comparative genomics of Aspergillus sections Usti and Cavernicolus.</title>
        <authorList>
            <consortium name="Lawrence Berkeley National Laboratory"/>
            <person name="Nybo J.L."/>
            <person name="Vesth T.C."/>
            <person name="Theobald S."/>
            <person name="Frisvad J.C."/>
            <person name="Larsen T.O."/>
            <person name="Kjaerboelling I."/>
            <person name="Rothschild-Mancinelli K."/>
            <person name="Lyhne E.K."/>
            <person name="Kogle M.E."/>
            <person name="Barry K."/>
            <person name="Clum A."/>
            <person name="Na H."/>
            <person name="Ledsgaard L."/>
            <person name="Lin J."/>
            <person name="Lipzen A."/>
            <person name="Kuo A."/>
            <person name="Riley R."/>
            <person name="Mondo S."/>
            <person name="LaButti K."/>
            <person name="Haridas S."/>
            <person name="Pangalinan J."/>
            <person name="Salamov A.A."/>
            <person name="Simmons B.A."/>
            <person name="Magnuson J.K."/>
            <person name="Chen J."/>
            <person name="Drula E."/>
            <person name="Henrissat B."/>
            <person name="Wiebenga A."/>
            <person name="Lubbers R.J."/>
            <person name="Gomes A.C."/>
            <person name="Macurrencykelacurrency M.R."/>
            <person name="Stajich J."/>
            <person name="Grigoriev I.V."/>
            <person name="Mortensen U.H."/>
            <person name="De vries R.P."/>
            <person name="Baker S.E."/>
            <person name="Andersen M.R."/>
        </authorList>
    </citation>
    <scope>NUCLEOTIDE SEQUENCE [LARGE SCALE GENOMIC DNA]</scope>
    <source>
        <strain evidence="4 5">CBS 756.74</strain>
    </source>
</reference>
<feature type="repeat" description="ANK" evidence="3">
    <location>
        <begin position="53"/>
        <end position="85"/>
    </location>
</feature>
<sequence length="113" mass="12378">MRKAWRCSIKKTQTSTTNKRGRTALLFAADMRNPAAAKPRFDSGARFSHTTQNGQTALMFACRRGATQLAELLTQAGCDARLRDSFGKNAQEYIDNLLSPGELRALIANAIAC</sequence>
<gene>
    <name evidence="4" type="ORF">BJX68DRAFT_239646</name>
</gene>
<dbReference type="PANTHER" id="PTHR24166:SF48">
    <property type="entry name" value="PROTEIN VAPYRIN"/>
    <property type="match status" value="1"/>
</dbReference>
<dbReference type="InterPro" id="IPR002110">
    <property type="entry name" value="Ankyrin_rpt"/>
</dbReference>
<evidence type="ECO:0000256" key="1">
    <source>
        <dbReference type="ARBA" id="ARBA00022737"/>
    </source>
</evidence>
<dbReference type="SUPFAM" id="SSF48403">
    <property type="entry name" value="Ankyrin repeat"/>
    <property type="match status" value="1"/>
</dbReference>
<proteinExistence type="predicted"/>
<evidence type="ECO:0000313" key="4">
    <source>
        <dbReference type="EMBL" id="KAL2847720.1"/>
    </source>
</evidence>
<evidence type="ECO:0008006" key="6">
    <source>
        <dbReference type="Google" id="ProtNLM"/>
    </source>
</evidence>
<dbReference type="RefSeq" id="XP_070897901.1">
    <property type="nucleotide sequence ID" value="XM_071040569.1"/>
</dbReference>
<comment type="caution">
    <text evidence="4">The sequence shown here is derived from an EMBL/GenBank/DDBJ whole genome shotgun (WGS) entry which is preliminary data.</text>
</comment>
<evidence type="ECO:0000313" key="5">
    <source>
        <dbReference type="Proteomes" id="UP001610444"/>
    </source>
</evidence>
<name>A0ABR4K5Y5_9EURO</name>
<dbReference type="PROSITE" id="PS50297">
    <property type="entry name" value="ANK_REP_REGION"/>
    <property type="match status" value="1"/>
</dbReference>
<protein>
    <recommendedName>
        <fullName evidence="6">Ankyrin repeat domain-containing protein</fullName>
    </recommendedName>
</protein>
<evidence type="ECO:0000256" key="3">
    <source>
        <dbReference type="PROSITE-ProRule" id="PRU00023"/>
    </source>
</evidence>
<dbReference type="EMBL" id="JBFXLR010000028">
    <property type="protein sequence ID" value="KAL2847720.1"/>
    <property type="molecule type" value="Genomic_DNA"/>
</dbReference>
<dbReference type="PROSITE" id="PS50088">
    <property type="entry name" value="ANK_REPEAT"/>
    <property type="match status" value="1"/>
</dbReference>
<dbReference type="InterPro" id="IPR050889">
    <property type="entry name" value="Dendritic_Spine_Reg/Scaffold"/>
</dbReference>